<dbReference type="Gramene" id="TuG1812G0300004843.01.T02">
    <property type="protein sequence ID" value="TuG1812G0300004843.01.T02"/>
    <property type="gene ID" value="TuG1812G0300004843.01"/>
</dbReference>
<evidence type="ECO:0008006" key="5">
    <source>
        <dbReference type="Google" id="ProtNLM"/>
    </source>
</evidence>
<reference evidence="3" key="3">
    <citation type="submission" date="2022-06" db="UniProtKB">
        <authorList>
            <consortium name="EnsemblPlants"/>
        </authorList>
    </citation>
    <scope>IDENTIFICATION</scope>
</reference>
<accession>A0A8R7U1Q7</accession>
<organism evidence="3 4">
    <name type="scientific">Triticum urartu</name>
    <name type="common">Red wild einkorn</name>
    <name type="synonym">Crithodium urartu</name>
    <dbReference type="NCBI Taxonomy" id="4572"/>
    <lineage>
        <taxon>Eukaryota</taxon>
        <taxon>Viridiplantae</taxon>
        <taxon>Streptophyta</taxon>
        <taxon>Embryophyta</taxon>
        <taxon>Tracheophyta</taxon>
        <taxon>Spermatophyta</taxon>
        <taxon>Magnoliopsida</taxon>
        <taxon>Liliopsida</taxon>
        <taxon>Poales</taxon>
        <taxon>Poaceae</taxon>
        <taxon>BOP clade</taxon>
        <taxon>Pooideae</taxon>
        <taxon>Triticodae</taxon>
        <taxon>Triticeae</taxon>
        <taxon>Triticinae</taxon>
        <taxon>Triticum</taxon>
    </lineage>
</organism>
<reference evidence="3" key="2">
    <citation type="submission" date="2018-03" db="EMBL/GenBank/DDBJ databases">
        <title>The Triticum urartu genome reveals the dynamic nature of wheat genome evolution.</title>
        <authorList>
            <person name="Ling H."/>
            <person name="Ma B."/>
            <person name="Shi X."/>
            <person name="Liu H."/>
            <person name="Dong L."/>
            <person name="Sun H."/>
            <person name="Cao Y."/>
            <person name="Gao Q."/>
            <person name="Zheng S."/>
            <person name="Li Y."/>
            <person name="Yu Y."/>
            <person name="Du H."/>
            <person name="Qi M."/>
            <person name="Li Y."/>
            <person name="Yu H."/>
            <person name="Cui Y."/>
            <person name="Wang N."/>
            <person name="Chen C."/>
            <person name="Wu H."/>
            <person name="Zhao Y."/>
            <person name="Zhang J."/>
            <person name="Li Y."/>
            <person name="Zhou W."/>
            <person name="Zhang B."/>
            <person name="Hu W."/>
            <person name="Eijk M."/>
            <person name="Tang J."/>
            <person name="Witsenboer H."/>
            <person name="Zhao S."/>
            <person name="Li Z."/>
            <person name="Zhang A."/>
            <person name="Wang D."/>
            <person name="Liang C."/>
        </authorList>
    </citation>
    <scope>NUCLEOTIDE SEQUENCE [LARGE SCALE GENOMIC DNA]</scope>
    <source>
        <strain evidence="3">cv. G1812</strain>
    </source>
</reference>
<gene>
    <name evidence="3" type="primary">LOC125545878</name>
</gene>
<evidence type="ECO:0000313" key="4">
    <source>
        <dbReference type="Proteomes" id="UP000015106"/>
    </source>
</evidence>
<protein>
    <recommendedName>
        <fullName evidence="5">Phytoene synthase, chloroplastic</fullName>
    </recommendedName>
</protein>
<evidence type="ECO:0000256" key="2">
    <source>
        <dbReference type="SAM" id="SignalP"/>
    </source>
</evidence>
<feature type="signal peptide" evidence="2">
    <location>
        <begin position="1"/>
        <end position="21"/>
    </location>
</feature>
<proteinExistence type="predicted"/>
<sequence length="250" mass="27009">MQHMATTVTLLLGAASSPGLAAGDGATRDGFQCSRLLPKKKQQRPRWVLCSLKYGCLGVGEPGEAGGRSAASPVYSSLTVSPGGDAAVAVVSSEQKVYDVVVKQAALLKRQLRPSQQQQQAPPAVARELDAPRGGLGEAYARCGEICEEYAKTFYLGTLLMTEERRRAIWAIYGSKYTRKGCKNIFLKLPKDMNLRYGAGGQTSWWTVPTRRTSRRRRWTGGRGGWRTSSPGAPTTCSTPRSLTPSPSSP</sequence>
<feature type="region of interest" description="Disordered" evidence="1">
    <location>
        <begin position="213"/>
        <end position="250"/>
    </location>
</feature>
<keyword evidence="2" id="KW-0732">Signal</keyword>
<feature type="chain" id="PRO_5035784920" description="Phytoene synthase, chloroplastic" evidence="2">
    <location>
        <begin position="22"/>
        <end position="250"/>
    </location>
</feature>
<reference evidence="4" key="1">
    <citation type="journal article" date="2013" name="Nature">
        <title>Draft genome of the wheat A-genome progenitor Triticum urartu.</title>
        <authorList>
            <person name="Ling H.Q."/>
            <person name="Zhao S."/>
            <person name="Liu D."/>
            <person name="Wang J."/>
            <person name="Sun H."/>
            <person name="Zhang C."/>
            <person name="Fan H."/>
            <person name="Li D."/>
            <person name="Dong L."/>
            <person name="Tao Y."/>
            <person name="Gao C."/>
            <person name="Wu H."/>
            <person name="Li Y."/>
            <person name="Cui Y."/>
            <person name="Guo X."/>
            <person name="Zheng S."/>
            <person name="Wang B."/>
            <person name="Yu K."/>
            <person name="Liang Q."/>
            <person name="Yang W."/>
            <person name="Lou X."/>
            <person name="Chen J."/>
            <person name="Feng M."/>
            <person name="Jian J."/>
            <person name="Zhang X."/>
            <person name="Luo G."/>
            <person name="Jiang Y."/>
            <person name="Liu J."/>
            <person name="Wang Z."/>
            <person name="Sha Y."/>
            <person name="Zhang B."/>
            <person name="Wu H."/>
            <person name="Tang D."/>
            <person name="Shen Q."/>
            <person name="Xue P."/>
            <person name="Zou S."/>
            <person name="Wang X."/>
            <person name="Liu X."/>
            <person name="Wang F."/>
            <person name="Yang Y."/>
            <person name="An X."/>
            <person name="Dong Z."/>
            <person name="Zhang K."/>
            <person name="Zhang X."/>
            <person name="Luo M.C."/>
            <person name="Dvorak J."/>
            <person name="Tong Y."/>
            <person name="Wang J."/>
            <person name="Yang H."/>
            <person name="Li Z."/>
            <person name="Wang D."/>
            <person name="Zhang A."/>
            <person name="Wang J."/>
        </authorList>
    </citation>
    <scope>NUCLEOTIDE SEQUENCE</scope>
    <source>
        <strain evidence="4">cv. G1812</strain>
    </source>
</reference>
<evidence type="ECO:0000313" key="3">
    <source>
        <dbReference type="EnsemblPlants" id="TuG1812G0300004843.01.T02"/>
    </source>
</evidence>
<keyword evidence="4" id="KW-1185">Reference proteome</keyword>
<feature type="compositionally biased region" description="Low complexity" evidence="1">
    <location>
        <begin position="226"/>
        <end position="250"/>
    </location>
</feature>
<dbReference type="Gene3D" id="1.10.600.10">
    <property type="entry name" value="Farnesyl Diphosphate Synthase"/>
    <property type="match status" value="1"/>
</dbReference>
<evidence type="ECO:0000256" key="1">
    <source>
        <dbReference type="SAM" id="MobiDB-lite"/>
    </source>
</evidence>
<dbReference type="AlphaFoldDB" id="A0A8R7U1Q7"/>
<dbReference type="EnsemblPlants" id="TuG1812G0300004843.01.T02">
    <property type="protein sequence ID" value="TuG1812G0300004843.01.T02"/>
    <property type="gene ID" value="TuG1812G0300004843.01"/>
</dbReference>
<dbReference type="Proteomes" id="UP000015106">
    <property type="component" value="Chromosome 3"/>
</dbReference>
<name>A0A8R7U1Q7_TRIUA</name>
<dbReference type="InterPro" id="IPR008949">
    <property type="entry name" value="Isoprenoid_synthase_dom_sf"/>
</dbReference>
<dbReference type="PANTHER" id="PTHR31480">
    <property type="entry name" value="BIFUNCTIONAL LYCOPENE CYCLASE/PHYTOENE SYNTHASE"/>
    <property type="match status" value="1"/>
</dbReference>